<dbReference type="SMART" id="SM00343">
    <property type="entry name" value="ZnF_C2HC"/>
    <property type="match status" value="1"/>
</dbReference>
<feature type="region of interest" description="Disordered" evidence="2">
    <location>
        <begin position="165"/>
        <end position="198"/>
    </location>
</feature>
<comment type="caution">
    <text evidence="4">The sequence shown here is derived from an EMBL/GenBank/DDBJ whole genome shotgun (WGS) entry which is preliminary data.</text>
</comment>
<evidence type="ECO:0000256" key="2">
    <source>
        <dbReference type="SAM" id="MobiDB-lite"/>
    </source>
</evidence>
<dbReference type="PROSITE" id="PS50158">
    <property type="entry name" value="ZF_CCHC"/>
    <property type="match status" value="1"/>
</dbReference>
<keyword evidence="5" id="KW-1185">Reference proteome</keyword>
<dbReference type="EMBL" id="SMMG02000009">
    <property type="protein sequence ID" value="KAA3461842.1"/>
    <property type="molecule type" value="Genomic_DNA"/>
</dbReference>
<dbReference type="AlphaFoldDB" id="A0A5B6UYY6"/>
<evidence type="ECO:0000313" key="4">
    <source>
        <dbReference type="EMBL" id="KAA3461842.1"/>
    </source>
</evidence>
<feature type="domain" description="CCHC-type" evidence="3">
    <location>
        <begin position="145"/>
        <end position="160"/>
    </location>
</feature>
<name>A0A5B6UYY6_9ROSI</name>
<keyword evidence="1" id="KW-0863">Zinc-finger</keyword>
<dbReference type="InterPro" id="IPR001878">
    <property type="entry name" value="Znf_CCHC"/>
</dbReference>
<dbReference type="Pfam" id="PF00098">
    <property type="entry name" value="zf-CCHC"/>
    <property type="match status" value="1"/>
</dbReference>
<accession>A0A5B6UYY6</accession>
<reference evidence="5" key="1">
    <citation type="journal article" date="2019" name="Plant Biotechnol. J.">
        <title>Genome sequencing of the Australian wild diploid species Gossypium australe highlights disease resistance and delayed gland morphogenesis.</title>
        <authorList>
            <person name="Cai Y."/>
            <person name="Cai X."/>
            <person name="Wang Q."/>
            <person name="Wang P."/>
            <person name="Zhang Y."/>
            <person name="Cai C."/>
            <person name="Xu Y."/>
            <person name="Wang K."/>
            <person name="Zhou Z."/>
            <person name="Wang C."/>
            <person name="Geng S."/>
            <person name="Li B."/>
            <person name="Dong Q."/>
            <person name="Hou Y."/>
            <person name="Wang H."/>
            <person name="Ai P."/>
            <person name="Liu Z."/>
            <person name="Yi F."/>
            <person name="Sun M."/>
            <person name="An G."/>
            <person name="Cheng J."/>
            <person name="Zhang Y."/>
            <person name="Shi Q."/>
            <person name="Xie Y."/>
            <person name="Shi X."/>
            <person name="Chang Y."/>
            <person name="Huang F."/>
            <person name="Chen Y."/>
            <person name="Hong S."/>
            <person name="Mi L."/>
            <person name="Sun Q."/>
            <person name="Zhang L."/>
            <person name="Zhou B."/>
            <person name="Peng R."/>
            <person name="Zhang X."/>
            <person name="Liu F."/>
        </authorList>
    </citation>
    <scope>NUCLEOTIDE SEQUENCE [LARGE SCALE GENOMIC DNA]</scope>
    <source>
        <strain evidence="5">cv. PA1801</strain>
    </source>
</reference>
<evidence type="ECO:0000313" key="5">
    <source>
        <dbReference type="Proteomes" id="UP000325315"/>
    </source>
</evidence>
<dbReference type="Pfam" id="PF08284">
    <property type="entry name" value="RVP_2"/>
    <property type="match status" value="1"/>
</dbReference>
<dbReference type="PANTHER" id="PTHR34482:SF36">
    <property type="entry name" value="RETROTRANSPOSON GAG DOMAIN-CONTAINING PROTEIN"/>
    <property type="match status" value="1"/>
</dbReference>
<dbReference type="PANTHER" id="PTHR34482">
    <property type="entry name" value="DNA DAMAGE-INDUCIBLE PROTEIN 1-LIKE"/>
    <property type="match status" value="1"/>
</dbReference>
<dbReference type="GO" id="GO:0003676">
    <property type="term" value="F:nucleic acid binding"/>
    <property type="evidence" value="ECO:0007669"/>
    <property type="project" value="InterPro"/>
</dbReference>
<dbReference type="GO" id="GO:0008270">
    <property type="term" value="F:zinc ion binding"/>
    <property type="evidence" value="ECO:0007669"/>
    <property type="project" value="UniProtKB-KW"/>
</dbReference>
<organism evidence="4 5">
    <name type="scientific">Gossypium australe</name>
    <dbReference type="NCBI Taxonomy" id="47621"/>
    <lineage>
        <taxon>Eukaryota</taxon>
        <taxon>Viridiplantae</taxon>
        <taxon>Streptophyta</taxon>
        <taxon>Embryophyta</taxon>
        <taxon>Tracheophyta</taxon>
        <taxon>Spermatophyta</taxon>
        <taxon>Magnoliopsida</taxon>
        <taxon>eudicotyledons</taxon>
        <taxon>Gunneridae</taxon>
        <taxon>Pentapetalae</taxon>
        <taxon>rosids</taxon>
        <taxon>malvids</taxon>
        <taxon>Malvales</taxon>
        <taxon>Malvaceae</taxon>
        <taxon>Malvoideae</taxon>
        <taxon>Gossypium</taxon>
    </lineage>
</organism>
<keyword evidence="1" id="KW-0862">Zinc</keyword>
<keyword evidence="1" id="KW-0479">Metal-binding</keyword>
<dbReference type="Proteomes" id="UP000325315">
    <property type="component" value="Unassembled WGS sequence"/>
</dbReference>
<dbReference type="OrthoDB" id="786726at2759"/>
<feature type="compositionally biased region" description="Polar residues" evidence="2">
    <location>
        <begin position="185"/>
        <end position="198"/>
    </location>
</feature>
<gene>
    <name evidence="4" type="ORF">EPI10_028384</name>
</gene>
<sequence>MLNDARECVSTEAIMCKRFEDGLNEDIRLFVGILELKEFVVLVERAWKAEELAKEKRKAEIESCDSRKRQLGNLFQSSSKKSREFTTRSAASVGFSNRGKGKQYSASKAQTTSIACVGNARPRRLECSQCGRHHPSKCRVNERACFKCGSQDHFIRDCPEMVEKDSNQSVRSGNATRRRPHRNPGNGTSSKNTPRKQTTIYEGMTPARTYAIHAREEASFPDVITGTFSLYDTHVVALIGLGSTHSYVYMKLVAIMNLPVEST</sequence>
<protein>
    <submittedName>
        <fullName evidence="4">Gag-Pol polyprotein</fullName>
    </submittedName>
</protein>
<evidence type="ECO:0000256" key="1">
    <source>
        <dbReference type="PROSITE-ProRule" id="PRU00047"/>
    </source>
</evidence>
<evidence type="ECO:0000259" key="3">
    <source>
        <dbReference type="PROSITE" id="PS50158"/>
    </source>
</evidence>
<dbReference type="Gene3D" id="4.10.60.10">
    <property type="entry name" value="Zinc finger, CCHC-type"/>
    <property type="match status" value="1"/>
</dbReference>
<proteinExistence type="predicted"/>